<dbReference type="PRINTS" id="PR00039">
    <property type="entry name" value="HTHLYSR"/>
</dbReference>
<dbReference type="GO" id="GO:0003677">
    <property type="term" value="F:DNA binding"/>
    <property type="evidence" value="ECO:0007669"/>
    <property type="project" value="UniProtKB-KW"/>
</dbReference>
<evidence type="ECO:0000259" key="5">
    <source>
        <dbReference type="PROSITE" id="PS50931"/>
    </source>
</evidence>
<keyword evidence="3" id="KW-0238">DNA-binding</keyword>
<dbReference type="EMBL" id="LQOF01000126">
    <property type="protein sequence ID" value="KXT71570.1"/>
    <property type="molecule type" value="Genomic_DNA"/>
</dbReference>
<dbReference type="GO" id="GO:0032993">
    <property type="term" value="C:protein-DNA complex"/>
    <property type="evidence" value="ECO:0007669"/>
    <property type="project" value="TreeGrafter"/>
</dbReference>
<dbReference type="Gene3D" id="1.10.10.10">
    <property type="entry name" value="Winged helix-like DNA-binding domain superfamily/Winged helix DNA-binding domain"/>
    <property type="match status" value="1"/>
</dbReference>
<dbReference type="InterPro" id="IPR036388">
    <property type="entry name" value="WH-like_DNA-bd_sf"/>
</dbReference>
<evidence type="ECO:0000313" key="7">
    <source>
        <dbReference type="Proteomes" id="UP000070198"/>
    </source>
</evidence>
<feature type="domain" description="HTH lysR-type" evidence="5">
    <location>
        <begin position="1"/>
        <end position="57"/>
    </location>
</feature>
<evidence type="ECO:0000313" key="6">
    <source>
        <dbReference type="EMBL" id="KXT71570.1"/>
    </source>
</evidence>
<keyword evidence="2" id="KW-0805">Transcription regulation</keyword>
<comment type="caution">
    <text evidence="6">The sequence shown here is derived from an EMBL/GenBank/DDBJ whole genome shotgun (WGS) entry which is preliminary data.</text>
</comment>
<dbReference type="PROSITE" id="PS50931">
    <property type="entry name" value="HTH_LYSR"/>
    <property type="match status" value="1"/>
</dbReference>
<dbReference type="InterPro" id="IPR036390">
    <property type="entry name" value="WH_DNA-bd_sf"/>
</dbReference>
<dbReference type="PATRIC" id="fig|315405.11.peg.891"/>
<gene>
    <name evidence="6" type="ORF">SGADD02_00772</name>
</gene>
<reference evidence="6 7" key="1">
    <citation type="submission" date="2016-01" db="EMBL/GenBank/DDBJ databases">
        <title>Highly variable Streptococcus oralis are common among viridans streptococci isolated from primates.</title>
        <authorList>
            <person name="Denapaite D."/>
            <person name="Rieger M."/>
            <person name="Koendgen S."/>
            <person name="Brueckner R."/>
            <person name="Ochigava I."/>
            <person name="Kappeler P."/>
            <person name="Maetz-Rensing K."/>
            <person name="Leendertz F."/>
            <person name="Hakenbeck R."/>
        </authorList>
    </citation>
    <scope>NUCLEOTIDE SEQUENCE [LARGE SCALE GENOMIC DNA]</scope>
    <source>
        <strain evidence="6 7">DD02</strain>
    </source>
</reference>
<dbReference type="AlphaFoldDB" id="A0A139N6F3"/>
<organism evidence="6 7">
    <name type="scientific">Streptococcus gallolyticus</name>
    <dbReference type="NCBI Taxonomy" id="315405"/>
    <lineage>
        <taxon>Bacteria</taxon>
        <taxon>Bacillati</taxon>
        <taxon>Bacillota</taxon>
        <taxon>Bacilli</taxon>
        <taxon>Lactobacillales</taxon>
        <taxon>Streptococcaceae</taxon>
        <taxon>Streptococcus</taxon>
    </lineage>
</organism>
<dbReference type="Gene3D" id="3.40.190.10">
    <property type="entry name" value="Periplasmic binding protein-like II"/>
    <property type="match status" value="2"/>
</dbReference>
<dbReference type="SUPFAM" id="SSF46785">
    <property type="entry name" value="Winged helix' DNA-binding domain"/>
    <property type="match status" value="1"/>
</dbReference>
<sequence length="294" mass="33130">MLKQIKYFQSVVEENSFTKAADSHFISQSAISQQIRSLEAELGVTLLTRKNRGFELTEAGRYFYEKSLALVADFDALCQETQAIANQQAAQLSVGYLYSYEGSEIQEAIASFASQFPDVALTVKTGTHDQLYDDLRFGKIDLVINDQRRAFSTDYENLVLTDLPLYVAFAAFNPHTKEEVLAIENSLDKPLILVADSQQEETERAYYRDYIGFSGDMQFAPNATEAKMSVVANRGYLPLEFGKGASLPPTLSCRPIYKQGKPILRRMCAFWKKDNSGYYVETMAELLAKAFQQN</sequence>
<dbReference type="FunFam" id="1.10.10.10:FF:000001">
    <property type="entry name" value="LysR family transcriptional regulator"/>
    <property type="match status" value="1"/>
</dbReference>
<evidence type="ECO:0000256" key="3">
    <source>
        <dbReference type="ARBA" id="ARBA00023125"/>
    </source>
</evidence>
<dbReference type="PANTHER" id="PTHR30346:SF17">
    <property type="entry name" value="LYSR FAMILY TRANSCRIPTIONAL REGULATOR"/>
    <property type="match status" value="1"/>
</dbReference>
<dbReference type="SUPFAM" id="SSF53850">
    <property type="entry name" value="Periplasmic binding protein-like II"/>
    <property type="match status" value="1"/>
</dbReference>
<evidence type="ECO:0000256" key="4">
    <source>
        <dbReference type="ARBA" id="ARBA00023163"/>
    </source>
</evidence>
<keyword evidence="4" id="KW-0804">Transcription</keyword>
<dbReference type="Pfam" id="PF00126">
    <property type="entry name" value="HTH_1"/>
    <property type="match status" value="1"/>
</dbReference>
<proteinExistence type="inferred from homology"/>
<evidence type="ECO:0000256" key="2">
    <source>
        <dbReference type="ARBA" id="ARBA00023015"/>
    </source>
</evidence>
<protein>
    <submittedName>
        <fullName evidence="6">Transcriptional regulator, LysR family</fullName>
    </submittedName>
</protein>
<dbReference type="PANTHER" id="PTHR30346">
    <property type="entry name" value="TRANSCRIPTIONAL DUAL REGULATOR HCAR-RELATED"/>
    <property type="match status" value="1"/>
</dbReference>
<dbReference type="InterPro" id="IPR000847">
    <property type="entry name" value="LysR_HTH_N"/>
</dbReference>
<evidence type="ECO:0000256" key="1">
    <source>
        <dbReference type="ARBA" id="ARBA00009437"/>
    </source>
</evidence>
<comment type="similarity">
    <text evidence="1">Belongs to the LysR transcriptional regulatory family.</text>
</comment>
<name>A0A139N6F3_9STRE</name>
<dbReference type="RefSeq" id="WP_014620055.1">
    <property type="nucleotide sequence ID" value="NZ_KQ968746.1"/>
</dbReference>
<dbReference type="Proteomes" id="UP000070198">
    <property type="component" value="Unassembled WGS sequence"/>
</dbReference>
<dbReference type="GO" id="GO:0003700">
    <property type="term" value="F:DNA-binding transcription factor activity"/>
    <property type="evidence" value="ECO:0007669"/>
    <property type="project" value="InterPro"/>
</dbReference>
<dbReference type="Pfam" id="PF03466">
    <property type="entry name" value="LysR_substrate"/>
    <property type="match status" value="1"/>
</dbReference>
<dbReference type="InterPro" id="IPR005119">
    <property type="entry name" value="LysR_subst-bd"/>
</dbReference>
<accession>A0A139N6F3</accession>